<dbReference type="Proteomes" id="UP000708208">
    <property type="component" value="Unassembled WGS sequence"/>
</dbReference>
<gene>
    <name evidence="2" type="ORF">AFUS01_LOCUS12627</name>
</gene>
<evidence type="ECO:0000313" key="2">
    <source>
        <dbReference type="EMBL" id="CAG7723543.1"/>
    </source>
</evidence>
<sequence>METLKVLPRPLPLVCRVVVSLFCLIDSSQGASSEFGREVKEIEDKQPGSRPTVHVPGKKGIEHFTKSVSIVPSSNITLSDRIGDLEYSEENETRVETQNKTVSLDDKVDPAIQEEDNFCPVRFFVIQFCPRDWLIWKMFFP</sequence>
<feature type="signal peptide" evidence="1">
    <location>
        <begin position="1"/>
        <end position="30"/>
    </location>
</feature>
<comment type="caution">
    <text evidence="2">The sequence shown here is derived from an EMBL/GenBank/DDBJ whole genome shotgun (WGS) entry which is preliminary data.</text>
</comment>
<accession>A0A8J2NYD7</accession>
<organism evidence="2 3">
    <name type="scientific">Allacma fusca</name>
    <dbReference type="NCBI Taxonomy" id="39272"/>
    <lineage>
        <taxon>Eukaryota</taxon>
        <taxon>Metazoa</taxon>
        <taxon>Ecdysozoa</taxon>
        <taxon>Arthropoda</taxon>
        <taxon>Hexapoda</taxon>
        <taxon>Collembola</taxon>
        <taxon>Symphypleona</taxon>
        <taxon>Sminthuridae</taxon>
        <taxon>Allacma</taxon>
    </lineage>
</organism>
<feature type="chain" id="PRO_5035309999" evidence="1">
    <location>
        <begin position="31"/>
        <end position="141"/>
    </location>
</feature>
<dbReference type="AlphaFoldDB" id="A0A8J2NYD7"/>
<dbReference type="EMBL" id="CAJVCH010100085">
    <property type="protein sequence ID" value="CAG7723543.1"/>
    <property type="molecule type" value="Genomic_DNA"/>
</dbReference>
<reference evidence="2" key="1">
    <citation type="submission" date="2021-06" db="EMBL/GenBank/DDBJ databases">
        <authorList>
            <person name="Hodson N. C."/>
            <person name="Mongue J. A."/>
            <person name="Jaron S. K."/>
        </authorList>
    </citation>
    <scope>NUCLEOTIDE SEQUENCE</scope>
</reference>
<keyword evidence="1" id="KW-0732">Signal</keyword>
<name>A0A8J2NYD7_9HEXA</name>
<evidence type="ECO:0000256" key="1">
    <source>
        <dbReference type="SAM" id="SignalP"/>
    </source>
</evidence>
<evidence type="ECO:0000313" key="3">
    <source>
        <dbReference type="Proteomes" id="UP000708208"/>
    </source>
</evidence>
<protein>
    <submittedName>
        <fullName evidence="2">Uncharacterized protein</fullName>
    </submittedName>
</protein>
<proteinExistence type="predicted"/>
<keyword evidence="3" id="KW-1185">Reference proteome</keyword>